<feature type="domain" description="VWFD" evidence="7">
    <location>
        <begin position="370"/>
        <end position="542"/>
    </location>
</feature>
<dbReference type="InterPro" id="IPR014853">
    <property type="entry name" value="VWF/SSPO/ZAN-like_Cys-rich_dom"/>
</dbReference>
<feature type="region of interest" description="Disordered" evidence="5">
    <location>
        <begin position="655"/>
        <end position="681"/>
    </location>
</feature>
<organism evidence="8 9">
    <name type="scientific">Eumeta variegata</name>
    <name type="common">Bagworm moth</name>
    <name type="synonym">Eumeta japonica</name>
    <dbReference type="NCBI Taxonomy" id="151549"/>
    <lineage>
        <taxon>Eukaryota</taxon>
        <taxon>Metazoa</taxon>
        <taxon>Ecdysozoa</taxon>
        <taxon>Arthropoda</taxon>
        <taxon>Hexapoda</taxon>
        <taxon>Insecta</taxon>
        <taxon>Pterygota</taxon>
        <taxon>Neoptera</taxon>
        <taxon>Endopterygota</taxon>
        <taxon>Lepidoptera</taxon>
        <taxon>Glossata</taxon>
        <taxon>Ditrysia</taxon>
        <taxon>Tineoidea</taxon>
        <taxon>Psychidae</taxon>
        <taxon>Oiketicinae</taxon>
        <taxon>Eumeta</taxon>
    </lineage>
</organism>
<feature type="region of interest" description="Disordered" evidence="5">
    <location>
        <begin position="122"/>
        <end position="157"/>
    </location>
</feature>
<feature type="compositionally biased region" description="Pro residues" evidence="5">
    <location>
        <begin position="664"/>
        <end position="681"/>
    </location>
</feature>
<protein>
    <recommendedName>
        <fullName evidence="10">BMP-binding endothelial regulator protein</fullName>
    </recommendedName>
</protein>
<reference evidence="8 9" key="1">
    <citation type="journal article" date="2019" name="Commun. Biol.">
        <title>The bagworm genome reveals a unique fibroin gene that provides high tensile strength.</title>
        <authorList>
            <person name="Kono N."/>
            <person name="Nakamura H."/>
            <person name="Ohtoshi R."/>
            <person name="Tomita M."/>
            <person name="Numata K."/>
            <person name="Arakawa K."/>
        </authorList>
    </citation>
    <scope>NUCLEOTIDE SEQUENCE [LARGE SCALE GENOMIC DNA]</scope>
</reference>
<dbReference type="Proteomes" id="UP000299102">
    <property type="component" value="Unassembled WGS sequence"/>
</dbReference>
<evidence type="ECO:0000259" key="6">
    <source>
        <dbReference type="PROSITE" id="PS50184"/>
    </source>
</evidence>
<evidence type="ECO:0000259" key="7">
    <source>
        <dbReference type="PROSITE" id="PS51233"/>
    </source>
</evidence>
<dbReference type="GO" id="GO:0005576">
    <property type="term" value="C:extracellular region"/>
    <property type="evidence" value="ECO:0007669"/>
    <property type="project" value="UniProtKB-SubCell"/>
</dbReference>
<sequence>MDVRHAARMREPVLYRYCLFFYDRHLTAFIVTGGCRPAAPTTQSPRGRLDVSVLLGFEQYVLVHIAANVSELAARSWTRERRQSICRVEVCRTRQVCIIYALANSPRLQVAAAQVRRRRVRPAASAGAGASLTRPPRPSARTERAGPSAKSSIPRTPSAKQWALQCVINGQRVWEGREVRIPEEPCLSCRCARGGLSCAKRACPVLPCPPSQQLLPPGECCPRCTPPTADKILPGHGLSKPCIMGKDFHAHMSQFSVDPCTDCTCVNGTAVCARHTCPVLTCGARALPPSPGKCCPQCPHVEEAKAACVVAGKTYQDGETWQMDACKSCECHSGEPRCAMERCPPASCSPDQTPRRQPGSCCPKCVDLDGICTVFGDPHYKTFDGKFYSFQGSCKYQLVSDCVNDTFSIRIANDARNTSHSSWTRTATLRVGSTKINLGRKMRVKVNGRRVSLPYEERGVAQVMRANGSVVVRADIGVQLLWDGDGFLEITVSSAYKAKLCGLCGNFNSLARDDTRTRDGRLVTDTWRFGSSWRVGGRRACTRTPERPAMARCRGAKNRRAKRLCREFDKSDVFAACEVKVNPQHYKAACVRDACGCSGVRCHCAAYRAYARECQRLGAEPRAWAAATWCEGPPPPWLGRAAKVMGRAHGRGAGFSELGALRPRPAPPGGVRSRPPPPILH</sequence>
<dbReference type="InterPro" id="IPR001846">
    <property type="entry name" value="VWF_type-D"/>
</dbReference>
<accession>A0A4C1WVZ0</accession>
<dbReference type="STRING" id="151549.A0A4C1WVZ0"/>
<dbReference type="SUPFAM" id="SSF57603">
    <property type="entry name" value="FnI-like domain"/>
    <property type="match status" value="3"/>
</dbReference>
<dbReference type="InterPro" id="IPR052424">
    <property type="entry name" value="Kielin_Chordin-BMP_Reg"/>
</dbReference>
<evidence type="ECO:0000256" key="1">
    <source>
        <dbReference type="ARBA" id="ARBA00004613"/>
    </source>
</evidence>
<feature type="compositionally biased region" description="Low complexity" evidence="5">
    <location>
        <begin position="122"/>
        <end position="132"/>
    </location>
</feature>
<evidence type="ECO:0000256" key="4">
    <source>
        <dbReference type="ARBA" id="ARBA00022737"/>
    </source>
</evidence>
<feature type="domain" description="VWFC" evidence="6">
    <location>
        <begin position="306"/>
        <end position="366"/>
    </location>
</feature>
<dbReference type="OrthoDB" id="6019304at2759"/>
<dbReference type="SMART" id="SM00214">
    <property type="entry name" value="VWC"/>
    <property type="match status" value="3"/>
</dbReference>
<dbReference type="Pfam" id="PF00093">
    <property type="entry name" value="VWC"/>
    <property type="match status" value="3"/>
</dbReference>
<dbReference type="Pfam" id="PF00094">
    <property type="entry name" value="VWD"/>
    <property type="match status" value="1"/>
</dbReference>
<evidence type="ECO:0000256" key="2">
    <source>
        <dbReference type="ARBA" id="ARBA00022525"/>
    </source>
</evidence>
<evidence type="ECO:0008006" key="10">
    <source>
        <dbReference type="Google" id="ProtNLM"/>
    </source>
</evidence>
<dbReference type="PROSITE" id="PS51257">
    <property type="entry name" value="PROKAR_LIPOPROTEIN"/>
    <property type="match status" value="1"/>
</dbReference>
<dbReference type="PANTHER" id="PTHR46698:SF4">
    <property type="entry name" value="CROSSVEINLESS 2"/>
    <property type="match status" value="1"/>
</dbReference>
<dbReference type="Pfam" id="PF08742">
    <property type="entry name" value="C8"/>
    <property type="match status" value="1"/>
</dbReference>
<dbReference type="PROSITE" id="PS50184">
    <property type="entry name" value="VWFC_2"/>
    <property type="match status" value="3"/>
</dbReference>
<dbReference type="SMART" id="SM00832">
    <property type="entry name" value="C8"/>
    <property type="match status" value="1"/>
</dbReference>
<evidence type="ECO:0000256" key="3">
    <source>
        <dbReference type="ARBA" id="ARBA00022729"/>
    </source>
</evidence>
<dbReference type="InterPro" id="IPR001007">
    <property type="entry name" value="VWF_dom"/>
</dbReference>
<evidence type="ECO:0000313" key="9">
    <source>
        <dbReference type="Proteomes" id="UP000299102"/>
    </source>
</evidence>
<dbReference type="GO" id="GO:0036122">
    <property type="term" value="F:BMP binding"/>
    <property type="evidence" value="ECO:0007669"/>
    <property type="project" value="TreeGrafter"/>
</dbReference>
<comment type="caution">
    <text evidence="8">The sequence shown here is derived from an EMBL/GenBank/DDBJ whole genome shotgun (WGS) entry which is preliminary data.</text>
</comment>
<proteinExistence type="predicted"/>
<keyword evidence="2" id="KW-0964">Secreted</keyword>
<gene>
    <name evidence="8" type="ORF">EVAR_18977_1</name>
</gene>
<dbReference type="Gene3D" id="6.20.200.20">
    <property type="match status" value="3"/>
</dbReference>
<dbReference type="PANTHER" id="PTHR46698">
    <property type="entry name" value="CROSSVEINLESS 2"/>
    <property type="match status" value="1"/>
</dbReference>
<dbReference type="PROSITE" id="PS51233">
    <property type="entry name" value="VWFD"/>
    <property type="match status" value="1"/>
</dbReference>
<name>A0A4C1WVZ0_EUMVA</name>
<keyword evidence="3" id="KW-0732">Signal</keyword>
<comment type="subcellular location">
    <subcellularLocation>
        <location evidence="1">Secreted</location>
    </subcellularLocation>
</comment>
<dbReference type="EMBL" id="BGZK01000675">
    <property type="protein sequence ID" value="GBP55686.1"/>
    <property type="molecule type" value="Genomic_DNA"/>
</dbReference>
<dbReference type="SMART" id="SM00216">
    <property type="entry name" value="VWD"/>
    <property type="match status" value="1"/>
</dbReference>
<keyword evidence="4" id="KW-0677">Repeat</keyword>
<dbReference type="GO" id="GO:0030513">
    <property type="term" value="P:positive regulation of BMP signaling pathway"/>
    <property type="evidence" value="ECO:0007669"/>
    <property type="project" value="TreeGrafter"/>
</dbReference>
<dbReference type="PROSITE" id="PS01208">
    <property type="entry name" value="VWFC_1"/>
    <property type="match status" value="2"/>
</dbReference>
<feature type="domain" description="VWFC" evidence="6">
    <location>
        <begin position="164"/>
        <end position="225"/>
    </location>
</feature>
<dbReference type="AlphaFoldDB" id="A0A4C1WVZ0"/>
<feature type="domain" description="VWFC" evidence="6">
    <location>
        <begin position="240"/>
        <end position="299"/>
    </location>
</feature>
<keyword evidence="9" id="KW-1185">Reference proteome</keyword>
<evidence type="ECO:0000256" key="5">
    <source>
        <dbReference type="SAM" id="MobiDB-lite"/>
    </source>
</evidence>
<dbReference type="SMART" id="SM00215">
    <property type="entry name" value="VWC_out"/>
    <property type="match status" value="2"/>
</dbReference>
<evidence type="ECO:0000313" key="8">
    <source>
        <dbReference type="EMBL" id="GBP55686.1"/>
    </source>
</evidence>